<accession>A0A9W4X8J7</accession>
<evidence type="ECO:0000313" key="2">
    <source>
        <dbReference type="Proteomes" id="UP001153678"/>
    </source>
</evidence>
<feature type="non-terminal residue" evidence="1">
    <location>
        <position position="1"/>
    </location>
</feature>
<keyword evidence="2" id="KW-1185">Reference proteome</keyword>
<protein>
    <submittedName>
        <fullName evidence="1">13169_t:CDS:1</fullName>
    </submittedName>
</protein>
<comment type="caution">
    <text evidence="1">The sequence shown here is derived from an EMBL/GenBank/DDBJ whole genome shotgun (WGS) entry which is preliminary data.</text>
</comment>
<dbReference type="EMBL" id="CAMKVN010010544">
    <property type="protein sequence ID" value="CAI2194180.1"/>
    <property type="molecule type" value="Genomic_DNA"/>
</dbReference>
<dbReference type="Proteomes" id="UP001153678">
    <property type="component" value="Unassembled WGS sequence"/>
</dbReference>
<evidence type="ECO:0000313" key="1">
    <source>
        <dbReference type="EMBL" id="CAI2194180.1"/>
    </source>
</evidence>
<dbReference type="OrthoDB" id="2323536at2759"/>
<feature type="non-terminal residue" evidence="1">
    <location>
        <position position="289"/>
    </location>
</feature>
<proteinExistence type="predicted"/>
<sequence>MKIRKTHGVLTKEALDPSNNSHLAPSLDEDDVSIDSASELKMLKFYDLQKFVTSDILAKKLVKVSKGFVRYNIIILPECNKNDLLRAMFEEGWQTFENFFNKAEEEITLKVLSPLKKVENVLNKYREALENATDGAYVELDSVFINYSYQDGYKFRRDWLEDWVNSFYRKFLICFQLSRHDLFLDINSLIRLSTGEVENMHRKININGVEEYIGILKVVGNAIVEDHVKMIADRNKILKKQLQNNLETFGILVDRRDFIIYAMHYYDRVFLVDETDLSFIIPTMQFKGP</sequence>
<reference evidence="1" key="1">
    <citation type="submission" date="2022-08" db="EMBL/GenBank/DDBJ databases">
        <authorList>
            <person name="Kallberg Y."/>
            <person name="Tangrot J."/>
            <person name="Rosling A."/>
        </authorList>
    </citation>
    <scope>NUCLEOTIDE SEQUENCE</scope>
    <source>
        <strain evidence="1">Wild A</strain>
    </source>
</reference>
<gene>
    <name evidence="1" type="ORF">FWILDA_LOCUS16447</name>
</gene>
<name>A0A9W4X8J7_9GLOM</name>
<organism evidence="1 2">
    <name type="scientific">Funneliformis geosporum</name>
    <dbReference type="NCBI Taxonomy" id="1117311"/>
    <lineage>
        <taxon>Eukaryota</taxon>
        <taxon>Fungi</taxon>
        <taxon>Fungi incertae sedis</taxon>
        <taxon>Mucoromycota</taxon>
        <taxon>Glomeromycotina</taxon>
        <taxon>Glomeromycetes</taxon>
        <taxon>Glomerales</taxon>
        <taxon>Glomeraceae</taxon>
        <taxon>Funneliformis</taxon>
    </lineage>
</organism>
<dbReference type="AlphaFoldDB" id="A0A9W4X8J7"/>